<evidence type="ECO:0000313" key="1">
    <source>
        <dbReference type="EMBL" id="GIQ89362.1"/>
    </source>
</evidence>
<dbReference type="AlphaFoldDB" id="A0A9K3D722"/>
<evidence type="ECO:0008006" key="3">
    <source>
        <dbReference type="Google" id="ProtNLM"/>
    </source>
</evidence>
<gene>
    <name evidence="1" type="ORF">KIPB_011806</name>
</gene>
<name>A0A9K3D722_9EUKA</name>
<organism evidence="1 2">
    <name type="scientific">Kipferlia bialata</name>
    <dbReference type="NCBI Taxonomy" id="797122"/>
    <lineage>
        <taxon>Eukaryota</taxon>
        <taxon>Metamonada</taxon>
        <taxon>Carpediemonas-like organisms</taxon>
        <taxon>Kipferlia</taxon>
    </lineage>
</organism>
<accession>A0A9K3D722</accession>
<dbReference type="Gene3D" id="3.30.70.330">
    <property type="match status" value="1"/>
</dbReference>
<sequence length="45" mass="5064">MSSTVLYLGSLPDEHYSDAAVRELCTPYGTIVRVYVPKRRPGYTT</sequence>
<dbReference type="GO" id="GO:0003676">
    <property type="term" value="F:nucleic acid binding"/>
    <property type="evidence" value="ECO:0007669"/>
    <property type="project" value="InterPro"/>
</dbReference>
<protein>
    <recommendedName>
        <fullName evidence="3">RRM domain-containing protein</fullName>
    </recommendedName>
</protein>
<keyword evidence="2" id="KW-1185">Reference proteome</keyword>
<proteinExistence type="predicted"/>
<comment type="caution">
    <text evidence="1">The sequence shown here is derived from an EMBL/GenBank/DDBJ whole genome shotgun (WGS) entry which is preliminary data.</text>
</comment>
<feature type="non-terminal residue" evidence="1">
    <location>
        <position position="1"/>
    </location>
</feature>
<dbReference type="EMBL" id="BDIP01004965">
    <property type="protein sequence ID" value="GIQ89362.1"/>
    <property type="molecule type" value="Genomic_DNA"/>
</dbReference>
<dbReference type="SUPFAM" id="SSF54928">
    <property type="entry name" value="RNA-binding domain, RBD"/>
    <property type="match status" value="1"/>
</dbReference>
<reference evidence="1 2" key="1">
    <citation type="journal article" date="2018" name="PLoS ONE">
        <title>The draft genome of Kipferlia bialata reveals reductive genome evolution in fornicate parasites.</title>
        <authorList>
            <person name="Tanifuji G."/>
            <person name="Takabayashi S."/>
            <person name="Kume K."/>
            <person name="Takagi M."/>
            <person name="Nakayama T."/>
            <person name="Kamikawa R."/>
            <person name="Inagaki Y."/>
            <person name="Hashimoto T."/>
        </authorList>
    </citation>
    <scope>NUCLEOTIDE SEQUENCE [LARGE SCALE GENOMIC DNA]</scope>
    <source>
        <strain evidence="1">NY0173</strain>
    </source>
</reference>
<dbReference type="InterPro" id="IPR035979">
    <property type="entry name" value="RBD_domain_sf"/>
</dbReference>
<dbReference type="Proteomes" id="UP000265618">
    <property type="component" value="Unassembled WGS sequence"/>
</dbReference>
<evidence type="ECO:0000313" key="2">
    <source>
        <dbReference type="Proteomes" id="UP000265618"/>
    </source>
</evidence>
<dbReference type="InterPro" id="IPR012677">
    <property type="entry name" value="Nucleotide-bd_a/b_plait_sf"/>
</dbReference>